<evidence type="ECO:0000259" key="2">
    <source>
        <dbReference type="Pfam" id="PF11274"/>
    </source>
</evidence>
<dbReference type="InterPro" id="IPR023393">
    <property type="entry name" value="START-like_dom_sf"/>
</dbReference>
<evidence type="ECO:0000313" key="4">
    <source>
        <dbReference type="Proteomes" id="UP000811619"/>
    </source>
</evidence>
<accession>A0A8K0NPK0</accession>
<feature type="region of interest" description="Disordered" evidence="1">
    <location>
        <begin position="280"/>
        <end position="303"/>
    </location>
</feature>
<reference evidence="3" key="1">
    <citation type="journal article" date="2020" name="bioRxiv">
        <title>Whole genome comparisons of ergot fungi reveals the divergence and evolution of species within the genus Claviceps are the result of varying mechanisms driving genome evolution and host range expansion.</title>
        <authorList>
            <person name="Wyka S.A."/>
            <person name="Mondo S.J."/>
            <person name="Liu M."/>
            <person name="Dettman J."/>
            <person name="Nalam V."/>
            <person name="Broders K.D."/>
        </authorList>
    </citation>
    <scope>NUCLEOTIDE SEQUENCE</scope>
    <source>
        <strain evidence="3">CCC 489</strain>
    </source>
</reference>
<feature type="compositionally biased region" description="Basic and acidic residues" evidence="1">
    <location>
        <begin position="583"/>
        <end position="617"/>
    </location>
</feature>
<feature type="region of interest" description="Disordered" evidence="1">
    <location>
        <begin position="373"/>
        <end position="431"/>
    </location>
</feature>
<dbReference type="OrthoDB" id="5403181at2759"/>
<evidence type="ECO:0000313" key="3">
    <source>
        <dbReference type="EMBL" id="KAG5930389.1"/>
    </source>
</evidence>
<feature type="compositionally biased region" description="Basic and acidic residues" evidence="1">
    <location>
        <begin position="529"/>
        <end position="545"/>
    </location>
</feature>
<name>A0A8K0NPK0_9HYPO</name>
<feature type="region of interest" description="Disordered" evidence="1">
    <location>
        <begin position="565"/>
        <end position="629"/>
    </location>
</feature>
<dbReference type="Pfam" id="PF11274">
    <property type="entry name" value="DUF3074"/>
    <property type="match status" value="1"/>
</dbReference>
<dbReference type="Proteomes" id="UP000811619">
    <property type="component" value="Unassembled WGS sequence"/>
</dbReference>
<dbReference type="SUPFAM" id="SSF55961">
    <property type="entry name" value="Bet v1-like"/>
    <property type="match status" value="1"/>
</dbReference>
<feature type="region of interest" description="Disordered" evidence="1">
    <location>
        <begin position="525"/>
        <end position="545"/>
    </location>
</feature>
<organism evidence="3 4">
    <name type="scientific">Claviceps africana</name>
    <dbReference type="NCBI Taxonomy" id="83212"/>
    <lineage>
        <taxon>Eukaryota</taxon>
        <taxon>Fungi</taxon>
        <taxon>Dikarya</taxon>
        <taxon>Ascomycota</taxon>
        <taxon>Pezizomycotina</taxon>
        <taxon>Sordariomycetes</taxon>
        <taxon>Hypocreomycetidae</taxon>
        <taxon>Hypocreales</taxon>
        <taxon>Clavicipitaceae</taxon>
        <taxon>Claviceps</taxon>
    </lineage>
</organism>
<keyword evidence="4" id="KW-1185">Reference proteome</keyword>
<dbReference type="EMBL" id="SRPY01000015">
    <property type="protein sequence ID" value="KAG5930389.1"/>
    <property type="molecule type" value="Genomic_DNA"/>
</dbReference>
<dbReference type="Gene3D" id="3.30.530.20">
    <property type="match status" value="1"/>
</dbReference>
<feature type="compositionally biased region" description="Polar residues" evidence="1">
    <location>
        <begin position="397"/>
        <end position="431"/>
    </location>
</feature>
<sequence>MGSHHEPLRALAPLDWDDVPQHDLGTFINDCFGQAQIAIDSVPSAAASVSASASASVSASAATAPAATGRARAKTDSAVLYNQVSASSPRHDADPDDPAPGELSARLRKEWKEVKTNPRDNPLGIHVYKLAGKDGKGSWFARRSVHVGLSFEQWKTGLQREFEESIKVQGAPGSGNIRGIGADRNVEHRDVEDAGHLDVFQLSAQFPGPTAPRDFITLLLTSDFSHQTKTKKQTHGHLLREYMIVSKPCIHPDCPPRQGIIRGQYESVEIIREVPLEADADADADAEAPNKKRSLSSADLWSGDNRKSTAIHRAGHEHDADEVPKAIEWVMITRSDPGGSVPRFLIEKGTPPGIIGDAGKFLDWVTAISAQHGTAQTSQVNDDDNITDQGGREPPELNNTAQNHSSTTSNMTPTRDTQPPTQSGSADHNECAPSSTGLYGIITGAFGVAGAMASGLRSQLGIPSSAPGSRDGLTDGYVVPEEEQDGDGGAGAGADSTSDTSSICSFASALENSITGDNVAVGSLSTYSDESRQKQQRLHPRDKDLRKLLERRQKLDRNYAQFLERMQSKRQGAKQKDAASLAKLREKHDREAAKQEAKYQREMRKLEEKRTYEERKAEARRRKAAERQEKSSLTLALEQARADRDVAVKEMELLRVQVGELQAQNTMLVAKLGRLGALNRKESTSSKETFTRSRA</sequence>
<comment type="caution">
    <text evidence="3">The sequence shown here is derived from an EMBL/GenBank/DDBJ whole genome shotgun (WGS) entry which is preliminary data.</text>
</comment>
<proteinExistence type="predicted"/>
<dbReference type="PANTHER" id="PTHR19308">
    <property type="entry name" value="PHOSPHATIDYLCHOLINE TRANSFER PROTEIN"/>
    <property type="match status" value="1"/>
</dbReference>
<feature type="region of interest" description="Disordered" evidence="1">
    <location>
        <begin position="462"/>
        <end position="500"/>
    </location>
</feature>
<dbReference type="PANTHER" id="PTHR19308:SF14">
    <property type="entry name" value="START DOMAIN-CONTAINING PROTEIN"/>
    <property type="match status" value="1"/>
</dbReference>
<evidence type="ECO:0000256" key="1">
    <source>
        <dbReference type="SAM" id="MobiDB-lite"/>
    </source>
</evidence>
<gene>
    <name evidence="3" type="ORF">E4U42_001635</name>
</gene>
<protein>
    <recommendedName>
        <fullName evidence="2">DUF3074 domain-containing protein</fullName>
    </recommendedName>
</protein>
<dbReference type="InterPro" id="IPR051213">
    <property type="entry name" value="START_lipid_transfer"/>
</dbReference>
<feature type="domain" description="DUF3074" evidence="2">
    <location>
        <begin position="139"/>
        <end position="365"/>
    </location>
</feature>
<dbReference type="AlphaFoldDB" id="A0A8K0NPK0"/>
<dbReference type="InterPro" id="IPR024500">
    <property type="entry name" value="DUF3074"/>
</dbReference>